<evidence type="ECO:0000259" key="4">
    <source>
        <dbReference type="PROSITE" id="PS51000"/>
    </source>
</evidence>
<dbReference type="GO" id="GO:0003700">
    <property type="term" value="F:DNA-binding transcription factor activity"/>
    <property type="evidence" value="ECO:0007669"/>
    <property type="project" value="InterPro"/>
</dbReference>
<keyword evidence="2" id="KW-0238">DNA-binding</keyword>
<protein>
    <recommendedName>
        <fullName evidence="4">HTH deoR-type domain-containing protein</fullName>
    </recommendedName>
</protein>
<dbReference type="InterPro" id="IPR036388">
    <property type="entry name" value="WH-like_DNA-bd_sf"/>
</dbReference>
<dbReference type="SUPFAM" id="SSF46785">
    <property type="entry name" value="Winged helix' DNA-binding domain"/>
    <property type="match status" value="1"/>
</dbReference>
<dbReference type="InterPro" id="IPR046335">
    <property type="entry name" value="LacI/GalR-like_sensor"/>
</dbReference>
<dbReference type="STRING" id="571913.VV02_06825"/>
<dbReference type="PRINTS" id="PR00037">
    <property type="entry name" value="HTHLACR"/>
</dbReference>
<evidence type="ECO:0000313" key="5">
    <source>
        <dbReference type="EMBL" id="AKU15633.1"/>
    </source>
</evidence>
<dbReference type="SUPFAM" id="SSF53822">
    <property type="entry name" value="Periplasmic binding protein-like I"/>
    <property type="match status" value="1"/>
</dbReference>
<organism evidence="5 6">
    <name type="scientific">Luteipulveratus mongoliensis</name>
    <dbReference type="NCBI Taxonomy" id="571913"/>
    <lineage>
        <taxon>Bacteria</taxon>
        <taxon>Bacillati</taxon>
        <taxon>Actinomycetota</taxon>
        <taxon>Actinomycetes</taxon>
        <taxon>Micrococcales</taxon>
        <taxon>Dermacoccaceae</taxon>
        <taxon>Luteipulveratus</taxon>
    </lineage>
</organism>
<name>A0A0K1JGB1_9MICO</name>
<accession>A0A0K1JGB1</accession>
<sequence>MRLAAERRAAILRTARLRGSVRVTEVAEALGVSTVTIRRDVTALVDEGVLERVHGGATLAPDPDQPAAGPRRALRATIGLVVPSATYYYPAVIRGAEAAAAAQGVRLVLAISNYYESEERRQVSRLIEIGVDGILLATSKAPDDDAELTRWVGSVPVPTVLIERQADVDAGVDVEHVRSDHAAGARLAIRHLVELGHSAVALASQEGTPTARWLFEGYRQAVARGMIADGIDPILLPPADAVPELRAAALTEVLDRCEQHGIRAVLVHNDKDAMDLVRIAAARGLRVPDDLAIVAYDDEVAALCDVPLTAVAPPKREVGRLGVELMMQRLTQADHSVSQRISLLPRLIVRSSCGGDASSSSDR</sequence>
<dbReference type="RefSeq" id="WP_052590613.1">
    <property type="nucleotide sequence ID" value="NZ_CP011112.1"/>
</dbReference>
<dbReference type="Pfam" id="PF13377">
    <property type="entry name" value="Peripla_BP_3"/>
    <property type="match status" value="1"/>
</dbReference>
<feature type="domain" description="HTH deoR-type" evidence="4">
    <location>
        <begin position="4"/>
        <end position="59"/>
    </location>
</feature>
<dbReference type="PANTHER" id="PTHR30146:SF155">
    <property type="entry name" value="ALANINE RACEMASE"/>
    <property type="match status" value="1"/>
</dbReference>
<evidence type="ECO:0000313" key="6">
    <source>
        <dbReference type="Proteomes" id="UP000066480"/>
    </source>
</evidence>
<dbReference type="SMART" id="SM00420">
    <property type="entry name" value="HTH_DEOR"/>
    <property type="match status" value="1"/>
</dbReference>
<dbReference type="EMBL" id="CP011112">
    <property type="protein sequence ID" value="AKU15633.1"/>
    <property type="molecule type" value="Genomic_DNA"/>
</dbReference>
<dbReference type="Gene3D" id="1.10.10.10">
    <property type="entry name" value="Winged helix-like DNA-binding domain superfamily/Winged helix DNA-binding domain"/>
    <property type="match status" value="1"/>
</dbReference>
<evidence type="ECO:0000256" key="1">
    <source>
        <dbReference type="ARBA" id="ARBA00023015"/>
    </source>
</evidence>
<dbReference type="KEGG" id="lmoi:VV02_06825"/>
<keyword evidence="3" id="KW-0804">Transcription</keyword>
<dbReference type="InterPro" id="IPR001034">
    <property type="entry name" value="DeoR_HTH"/>
</dbReference>
<dbReference type="Pfam" id="PF08220">
    <property type="entry name" value="HTH_DeoR"/>
    <property type="match status" value="1"/>
</dbReference>
<keyword evidence="1" id="KW-0805">Transcription regulation</keyword>
<dbReference type="GO" id="GO:0000976">
    <property type="term" value="F:transcription cis-regulatory region binding"/>
    <property type="evidence" value="ECO:0007669"/>
    <property type="project" value="TreeGrafter"/>
</dbReference>
<dbReference type="Gene3D" id="3.40.50.2300">
    <property type="match status" value="2"/>
</dbReference>
<dbReference type="InterPro" id="IPR036390">
    <property type="entry name" value="WH_DNA-bd_sf"/>
</dbReference>
<dbReference type="InterPro" id="IPR028082">
    <property type="entry name" value="Peripla_BP_I"/>
</dbReference>
<evidence type="ECO:0000256" key="3">
    <source>
        <dbReference type="ARBA" id="ARBA00023163"/>
    </source>
</evidence>
<dbReference type="PATRIC" id="fig|571913.6.peg.1391"/>
<dbReference type="PROSITE" id="PS51000">
    <property type="entry name" value="HTH_DEOR_2"/>
    <property type="match status" value="1"/>
</dbReference>
<gene>
    <name evidence="5" type="ORF">VV02_06825</name>
</gene>
<keyword evidence="6" id="KW-1185">Reference proteome</keyword>
<dbReference type="Proteomes" id="UP000066480">
    <property type="component" value="Chromosome"/>
</dbReference>
<proteinExistence type="predicted"/>
<reference evidence="5 6" key="1">
    <citation type="submission" date="2015-03" db="EMBL/GenBank/DDBJ databases">
        <title>Luteipulveratus halotolerans sp. nov., a novel actinobacterium (Dermacoccaceae) from Sarawak, Malaysia.</title>
        <authorList>
            <person name="Juboi H."/>
            <person name="Basik A."/>
            <person name="Shamsul S.S."/>
            <person name="Arnold P."/>
            <person name="Schmitt E.K."/>
            <person name="Sanglier J.-J."/>
            <person name="Yeo T."/>
        </authorList>
    </citation>
    <scope>NUCLEOTIDE SEQUENCE [LARGE SCALE GENOMIC DNA]</scope>
    <source>
        <strain evidence="5 6">MN07-A0370</strain>
    </source>
</reference>
<dbReference type="AlphaFoldDB" id="A0A0K1JGB1"/>
<dbReference type="PANTHER" id="PTHR30146">
    <property type="entry name" value="LACI-RELATED TRANSCRIPTIONAL REPRESSOR"/>
    <property type="match status" value="1"/>
</dbReference>
<evidence type="ECO:0000256" key="2">
    <source>
        <dbReference type="ARBA" id="ARBA00023125"/>
    </source>
</evidence>